<feature type="signal peptide" evidence="1">
    <location>
        <begin position="1"/>
        <end position="29"/>
    </location>
</feature>
<comment type="caution">
    <text evidence="2">The sequence shown here is derived from an EMBL/GenBank/DDBJ whole genome shotgun (WGS) entry which is preliminary data.</text>
</comment>
<proteinExistence type="predicted"/>
<organism evidence="2 3">
    <name type="scientific">Galbitalea soli</name>
    <dbReference type="NCBI Taxonomy" id="1268042"/>
    <lineage>
        <taxon>Bacteria</taxon>
        <taxon>Bacillati</taxon>
        <taxon>Actinomycetota</taxon>
        <taxon>Actinomycetes</taxon>
        <taxon>Micrococcales</taxon>
        <taxon>Microbacteriaceae</taxon>
        <taxon>Galbitalea</taxon>
    </lineage>
</organism>
<evidence type="ECO:0000313" key="2">
    <source>
        <dbReference type="EMBL" id="NEM92305.1"/>
    </source>
</evidence>
<dbReference type="InterPro" id="IPR006059">
    <property type="entry name" value="SBP"/>
</dbReference>
<dbReference type="SUPFAM" id="SSF53850">
    <property type="entry name" value="Periplasmic binding protein-like II"/>
    <property type="match status" value="1"/>
</dbReference>
<feature type="chain" id="PRO_5038460523" evidence="1">
    <location>
        <begin position="30"/>
        <end position="440"/>
    </location>
</feature>
<dbReference type="PANTHER" id="PTHR43649">
    <property type="entry name" value="ARABINOSE-BINDING PROTEIN-RELATED"/>
    <property type="match status" value="1"/>
</dbReference>
<dbReference type="Pfam" id="PF01547">
    <property type="entry name" value="SBP_bac_1"/>
    <property type="match status" value="1"/>
</dbReference>
<keyword evidence="1" id="KW-0732">Signal</keyword>
<dbReference type="AlphaFoldDB" id="A0A7C9PPF5"/>
<accession>A0A7C9PPF5</accession>
<sequence length="440" mass="44840">MSNFQRGRVWPLIAVAAAAALGLAGCSSGGGTAAAGDGTGNIVIWAHQGQDSENAAIQAAVAGFNSSQSKVKATLKILSSDTYTTTITNTPTDKLPDVLEMDGPTVAADVYNQKLAPLKGLVADSTIANATGGSIAEGTSHGKLYALAMYDSALGIYGNKKLLDAAGVKYPTSIATAWTADEFTAALKTLAAASPTGKALDINEQYGLGGEWGTYAFAPLVWSAGGNLIEGNKASGVLDSTKSIDAISTFASWKPYIDPNADGNAFPSGRVALGWGGHWLYPAYSKALGADLLDLPLPNMGTGTKTGAGSWTWGIGAGTKHGKAAGAFLDYLLNDANIKAMTDANGAAPATKTAFAADKTYQAGGGLALFGEQLQHACPSTAITADCVAVYRPVTPGYPTITAKFGAALSAIYGGADTKEQLGNAAKAIDQNYSDNGDFK</sequence>
<protein>
    <submittedName>
        <fullName evidence="2">Extracellular solute-binding protein</fullName>
    </submittedName>
</protein>
<evidence type="ECO:0000313" key="3">
    <source>
        <dbReference type="Proteomes" id="UP000479756"/>
    </source>
</evidence>
<evidence type="ECO:0000256" key="1">
    <source>
        <dbReference type="SAM" id="SignalP"/>
    </source>
</evidence>
<gene>
    <name evidence="2" type="ORF">G3T37_13185</name>
</gene>
<name>A0A7C9PPF5_9MICO</name>
<reference evidence="2 3" key="1">
    <citation type="journal article" date="2014" name="Int. J. Syst. Evol. Microbiol.">
        <title>Description of Galbitalea soli gen. nov., sp. nov., and Frondihabitans sucicola sp. nov.</title>
        <authorList>
            <person name="Kim S.J."/>
            <person name="Lim J.M."/>
            <person name="Ahn J.H."/>
            <person name="Weon H.Y."/>
            <person name="Hamada M."/>
            <person name="Suzuki K."/>
            <person name="Ahn T.Y."/>
            <person name="Kwon S.W."/>
        </authorList>
    </citation>
    <scope>NUCLEOTIDE SEQUENCE [LARGE SCALE GENOMIC DNA]</scope>
    <source>
        <strain evidence="2 3">NBRC 108727</strain>
    </source>
</reference>
<keyword evidence="3" id="KW-1185">Reference proteome</keyword>
<dbReference type="Proteomes" id="UP000479756">
    <property type="component" value="Unassembled WGS sequence"/>
</dbReference>
<dbReference type="InterPro" id="IPR050490">
    <property type="entry name" value="Bact_solute-bd_prot1"/>
</dbReference>
<dbReference type="PANTHER" id="PTHR43649:SF12">
    <property type="entry name" value="DIACETYLCHITOBIOSE BINDING PROTEIN DASA"/>
    <property type="match status" value="1"/>
</dbReference>
<dbReference type="Gene3D" id="3.40.190.10">
    <property type="entry name" value="Periplasmic binding protein-like II"/>
    <property type="match status" value="1"/>
</dbReference>
<dbReference type="EMBL" id="JAAGWZ010000004">
    <property type="protein sequence ID" value="NEM92305.1"/>
    <property type="molecule type" value="Genomic_DNA"/>
</dbReference>
<dbReference type="PROSITE" id="PS51257">
    <property type="entry name" value="PROKAR_LIPOPROTEIN"/>
    <property type="match status" value="1"/>
</dbReference>